<dbReference type="SUPFAM" id="SSF47661">
    <property type="entry name" value="t-snare proteins"/>
    <property type="match status" value="1"/>
</dbReference>
<name>A0AAD6Y1K9_9AGAR</name>
<dbReference type="GO" id="GO:0048278">
    <property type="term" value="P:vesicle docking"/>
    <property type="evidence" value="ECO:0007669"/>
    <property type="project" value="TreeGrafter"/>
</dbReference>
<dbReference type="GO" id="GO:0005886">
    <property type="term" value="C:plasma membrane"/>
    <property type="evidence" value="ECO:0007669"/>
    <property type="project" value="TreeGrafter"/>
</dbReference>
<gene>
    <name evidence="8" type="ORF">GGX14DRAFT_475609</name>
</gene>
<keyword evidence="5 6" id="KW-0472">Membrane</keyword>
<dbReference type="InterPro" id="IPR006011">
    <property type="entry name" value="Syntaxin_N"/>
</dbReference>
<dbReference type="Gene3D" id="1.20.58.70">
    <property type="match status" value="1"/>
</dbReference>
<dbReference type="PANTHER" id="PTHR19957">
    <property type="entry name" value="SYNTAXIN"/>
    <property type="match status" value="1"/>
</dbReference>
<evidence type="ECO:0000256" key="1">
    <source>
        <dbReference type="ARBA" id="ARBA00004211"/>
    </source>
</evidence>
<evidence type="ECO:0000256" key="6">
    <source>
        <dbReference type="SAM" id="Phobius"/>
    </source>
</evidence>
<evidence type="ECO:0000256" key="2">
    <source>
        <dbReference type="ARBA" id="ARBA00009063"/>
    </source>
</evidence>
<dbReference type="GO" id="GO:0006906">
    <property type="term" value="P:vesicle fusion"/>
    <property type="evidence" value="ECO:0007669"/>
    <property type="project" value="TreeGrafter"/>
</dbReference>
<dbReference type="InterPro" id="IPR010989">
    <property type="entry name" value="SNARE"/>
</dbReference>
<dbReference type="SMART" id="SM00503">
    <property type="entry name" value="SynN"/>
    <property type="match status" value="1"/>
</dbReference>
<dbReference type="AlphaFoldDB" id="A0AAD6Y1K9"/>
<keyword evidence="3 6" id="KW-0812">Transmembrane</keyword>
<evidence type="ECO:0000259" key="7">
    <source>
        <dbReference type="PROSITE" id="PS50192"/>
    </source>
</evidence>
<feature type="domain" description="T-SNARE coiled-coil homology" evidence="7">
    <location>
        <begin position="218"/>
        <end position="280"/>
    </location>
</feature>
<sequence>MMVDQFSVYTPHFVAPAQVAADDSRCYELTILESCDASTSLDGMPAFLAEASFVQDAIASVSANVARIGKLSTRALDAIGDDGAAVKSELDPLVEDTMARSNVLKARIKRLQEAAFPRGAPCGEQEAEMRHNRVAHVRAKFTEALQKYQLVEQECRAKARQRMDRQLRVVKPKATPEEMAEAVTGDGDTVFIQAVCISAFFLSRLCLTSSPIYARSSYSDLQARAKHIRKMEQILGELAQVFNDMAMIVDQQDEKFVTIEISPTDVEANVKEGLKEMTRAVESARTARKMRKRCFFVSIVLTLVIILAVVLAVVLTVENANTN</sequence>
<proteinExistence type="inferred from homology"/>
<protein>
    <submittedName>
        <fullName evidence="8">Syntaxin-like protein</fullName>
    </submittedName>
</protein>
<evidence type="ECO:0000313" key="8">
    <source>
        <dbReference type="EMBL" id="KAJ7194839.1"/>
    </source>
</evidence>
<dbReference type="Pfam" id="PF00804">
    <property type="entry name" value="Syntaxin"/>
    <property type="match status" value="1"/>
</dbReference>
<organism evidence="8 9">
    <name type="scientific">Mycena pura</name>
    <dbReference type="NCBI Taxonomy" id="153505"/>
    <lineage>
        <taxon>Eukaryota</taxon>
        <taxon>Fungi</taxon>
        <taxon>Dikarya</taxon>
        <taxon>Basidiomycota</taxon>
        <taxon>Agaricomycotina</taxon>
        <taxon>Agaricomycetes</taxon>
        <taxon>Agaricomycetidae</taxon>
        <taxon>Agaricales</taxon>
        <taxon>Marasmiineae</taxon>
        <taxon>Mycenaceae</taxon>
        <taxon>Mycena</taxon>
    </lineage>
</organism>
<dbReference type="Gene3D" id="1.20.5.110">
    <property type="match status" value="1"/>
</dbReference>
<dbReference type="EMBL" id="JARJCW010000095">
    <property type="protein sequence ID" value="KAJ7194839.1"/>
    <property type="molecule type" value="Genomic_DNA"/>
</dbReference>
<dbReference type="GO" id="GO:0005484">
    <property type="term" value="F:SNAP receptor activity"/>
    <property type="evidence" value="ECO:0007669"/>
    <property type="project" value="TreeGrafter"/>
</dbReference>
<comment type="caution">
    <text evidence="8">The sequence shown here is derived from an EMBL/GenBank/DDBJ whole genome shotgun (WGS) entry which is preliminary data.</text>
</comment>
<evidence type="ECO:0000313" key="9">
    <source>
        <dbReference type="Proteomes" id="UP001219525"/>
    </source>
</evidence>
<evidence type="ECO:0000256" key="3">
    <source>
        <dbReference type="ARBA" id="ARBA00022692"/>
    </source>
</evidence>
<comment type="similarity">
    <text evidence="2">Belongs to the syntaxin family.</text>
</comment>
<dbReference type="Proteomes" id="UP001219525">
    <property type="component" value="Unassembled WGS sequence"/>
</dbReference>
<reference evidence="8" key="1">
    <citation type="submission" date="2023-03" db="EMBL/GenBank/DDBJ databases">
        <title>Massive genome expansion in bonnet fungi (Mycena s.s.) driven by repeated elements and novel gene families across ecological guilds.</title>
        <authorList>
            <consortium name="Lawrence Berkeley National Laboratory"/>
            <person name="Harder C.B."/>
            <person name="Miyauchi S."/>
            <person name="Viragh M."/>
            <person name="Kuo A."/>
            <person name="Thoen E."/>
            <person name="Andreopoulos B."/>
            <person name="Lu D."/>
            <person name="Skrede I."/>
            <person name="Drula E."/>
            <person name="Henrissat B."/>
            <person name="Morin E."/>
            <person name="Kohler A."/>
            <person name="Barry K."/>
            <person name="LaButti K."/>
            <person name="Morin E."/>
            <person name="Salamov A."/>
            <person name="Lipzen A."/>
            <person name="Mereny Z."/>
            <person name="Hegedus B."/>
            <person name="Baldrian P."/>
            <person name="Stursova M."/>
            <person name="Weitz H."/>
            <person name="Taylor A."/>
            <person name="Grigoriev I.V."/>
            <person name="Nagy L.G."/>
            <person name="Martin F."/>
            <person name="Kauserud H."/>
        </authorList>
    </citation>
    <scope>NUCLEOTIDE SEQUENCE</scope>
    <source>
        <strain evidence="8">9144</strain>
    </source>
</reference>
<evidence type="ECO:0000256" key="5">
    <source>
        <dbReference type="ARBA" id="ARBA00023136"/>
    </source>
</evidence>
<evidence type="ECO:0000256" key="4">
    <source>
        <dbReference type="ARBA" id="ARBA00022989"/>
    </source>
</evidence>
<dbReference type="GO" id="GO:0006887">
    <property type="term" value="P:exocytosis"/>
    <property type="evidence" value="ECO:0007669"/>
    <property type="project" value="TreeGrafter"/>
</dbReference>
<feature type="transmembrane region" description="Helical" evidence="6">
    <location>
        <begin position="294"/>
        <end position="317"/>
    </location>
</feature>
<dbReference type="InterPro" id="IPR045242">
    <property type="entry name" value="Syntaxin"/>
</dbReference>
<dbReference type="SMART" id="SM00397">
    <property type="entry name" value="t_SNARE"/>
    <property type="match status" value="1"/>
</dbReference>
<dbReference type="GO" id="GO:0012505">
    <property type="term" value="C:endomembrane system"/>
    <property type="evidence" value="ECO:0007669"/>
    <property type="project" value="TreeGrafter"/>
</dbReference>
<dbReference type="GO" id="GO:0000149">
    <property type="term" value="F:SNARE binding"/>
    <property type="evidence" value="ECO:0007669"/>
    <property type="project" value="TreeGrafter"/>
</dbReference>
<dbReference type="PROSITE" id="PS50192">
    <property type="entry name" value="T_SNARE"/>
    <property type="match status" value="1"/>
</dbReference>
<keyword evidence="4 6" id="KW-1133">Transmembrane helix</keyword>
<dbReference type="GO" id="GO:0031201">
    <property type="term" value="C:SNARE complex"/>
    <property type="evidence" value="ECO:0007669"/>
    <property type="project" value="TreeGrafter"/>
</dbReference>
<keyword evidence="9" id="KW-1185">Reference proteome</keyword>
<comment type="subcellular location">
    <subcellularLocation>
        <location evidence="1">Membrane</location>
        <topology evidence="1">Single-pass type IV membrane protein</topology>
    </subcellularLocation>
</comment>
<dbReference type="InterPro" id="IPR000727">
    <property type="entry name" value="T_SNARE_dom"/>
</dbReference>
<dbReference type="GO" id="GO:0006886">
    <property type="term" value="P:intracellular protein transport"/>
    <property type="evidence" value="ECO:0007669"/>
    <property type="project" value="TreeGrafter"/>
</dbReference>
<accession>A0AAD6Y1K9</accession>
<dbReference type="PANTHER" id="PTHR19957:SF307">
    <property type="entry name" value="PROTEIN SSO1-RELATED"/>
    <property type="match status" value="1"/>
</dbReference>